<protein>
    <recommendedName>
        <fullName evidence="3">DUF1439 domain-containing protein</fullName>
    </recommendedName>
</protein>
<evidence type="ECO:0000313" key="2">
    <source>
        <dbReference type="Proteomes" id="UP000070433"/>
    </source>
</evidence>
<name>A0A127JRS0_9BURK</name>
<dbReference type="EMBL" id="CP010951">
    <property type="protein sequence ID" value="AMO22605.1"/>
    <property type="molecule type" value="Genomic_DNA"/>
</dbReference>
<dbReference type="OrthoDB" id="8895166at2"/>
<accession>A0A127JRS0</accession>
<proteinExistence type="predicted"/>
<organism evidence="1 2">
    <name type="scientific">Ramlibacter tataouinensis</name>
    <dbReference type="NCBI Taxonomy" id="94132"/>
    <lineage>
        <taxon>Bacteria</taxon>
        <taxon>Pseudomonadati</taxon>
        <taxon>Pseudomonadota</taxon>
        <taxon>Betaproteobacteria</taxon>
        <taxon>Burkholderiales</taxon>
        <taxon>Comamonadaceae</taxon>
        <taxon>Ramlibacter</taxon>
    </lineage>
</organism>
<dbReference type="RefSeq" id="WP_061497354.1">
    <property type="nucleotide sequence ID" value="NZ_CP010951.1"/>
</dbReference>
<keyword evidence="2" id="KW-1185">Reference proteome</keyword>
<reference evidence="1 2" key="1">
    <citation type="journal article" date="2014" name="Int. J. Syst. Evol. Microbiol.">
        <title>Ramlibacter solisilvae sp. nov., isolated from forest soil, and emended description of the genus Ramlibacter.</title>
        <authorList>
            <person name="Lee H.J."/>
            <person name="Lee S.H."/>
            <person name="Lee S.S."/>
            <person name="Lee J.S."/>
            <person name="Kim Y."/>
            <person name="Kim S.C."/>
            <person name="Jeon C.O."/>
        </authorList>
    </citation>
    <scope>NUCLEOTIDE SEQUENCE [LARGE SCALE GENOMIC DNA]</scope>
    <source>
        <strain evidence="1 2">5-10</strain>
    </source>
</reference>
<dbReference type="AlphaFoldDB" id="A0A127JRS0"/>
<evidence type="ECO:0000313" key="1">
    <source>
        <dbReference type="EMBL" id="AMO22605.1"/>
    </source>
</evidence>
<gene>
    <name evidence="1" type="ORF">UC35_06545</name>
</gene>
<sequence>MHRRLMITALACWPALVLAQDEVQRPRHKVSAGELSETLASRFPVRLGVAGLLELRVGRPRLLLVPARNKLGAGLLLQVSGAQVPQLPAGEMEVVFALRYEASDQTIRAHRAEILDLRWPGMPPEILPTIQAMLPEMTRNLGEVVLHRLSTRELALPDTMGLEPQELQVVDDGLLILFGPKRRS</sequence>
<dbReference type="Proteomes" id="UP000070433">
    <property type="component" value="Chromosome"/>
</dbReference>
<evidence type="ECO:0008006" key="3">
    <source>
        <dbReference type="Google" id="ProtNLM"/>
    </source>
</evidence>